<feature type="compositionally biased region" description="Low complexity" evidence="1">
    <location>
        <begin position="544"/>
        <end position="558"/>
    </location>
</feature>
<feature type="region of interest" description="Disordered" evidence="1">
    <location>
        <begin position="544"/>
        <end position="595"/>
    </location>
</feature>
<dbReference type="GeneID" id="83176589"/>
<proteinExistence type="predicted"/>
<name>A0A9W9N9R1_9EURO</name>
<feature type="compositionally biased region" description="Basic residues" evidence="1">
    <location>
        <begin position="583"/>
        <end position="595"/>
    </location>
</feature>
<evidence type="ECO:0000313" key="3">
    <source>
        <dbReference type="Proteomes" id="UP001150904"/>
    </source>
</evidence>
<feature type="region of interest" description="Disordered" evidence="1">
    <location>
        <begin position="23"/>
        <end position="161"/>
    </location>
</feature>
<evidence type="ECO:0000256" key="1">
    <source>
        <dbReference type="SAM" id="MobiDB-lite"/>
    </source>
</evidence>
<dbReference type="EMBL" id="JAPQKR010000005">
    <property type="protein sequence ID" value="KAJ5215819.1"/>
    <property type="molecule type" value="Genomic_DNA"/>
</dbReference>
<feature type="compositionally biased region" description="Basic and acidic residues" evidence="1">
    <location>
        <begin position="45"/>
        <end position="61"/>
    </location>
</feature>
<evidence type="ECO:0000313" key="2">
    <source>
        <dbReference type="EMBL" id="KAJ5215819.1"/>
    </source>
</evidence>
<sequence length="595" mass="65758">MNSRSPLPEESFVPSVVSLFEQARKNSPCETPRSSPRQPPPIPLLRERPATQPKPEQHKPEQLALQNLRVNDPAVNTPDTPGEFFDAKQEQNPSPVPSERSERPTTPDLTVGPATGPTTPAGSPKKSCVKSPEPKHKSPRSVGFVEDSPCSPHDGTPPEKVEVSSMYRGMEDTNVHLILKPVTNLSAKPIIHKAHRAVLSHSSPFLAEALRAQNASDDKITPINIHTGARFSAMTSFGLALQVLYGWLLVSHQNLRSETLKGLGYNPEKSDSTLPFSIRLAKTDFALCYAAVGAFLGCSNIVKCGIQLALDLLDWETVDFLLCFVLHVDEYMLTCPEIRVASPDVPPDTSQAGKVGDEYLADFHLVQANLVMKAVFKYMAENLRPGFELYERAQASYTKTRIPPAIWTLPGSLTSNIRLESIRYGNQPSYADLKPKRMDINVLSAMLITLPFHMFMPLIDELKKAPMMTLALMKKVVEKREERRLHALYIRVQRKIKPGVIPQAYLDELAYREFLTPERPGDSNVVTATIQRVWVGLDFPNQAARTPRPATAADTQDPSGPAPNAEASSVPGASTEAPTASAKKNKNRKKNRKKH</sequence>
<reference evidence="2" key="1">
    <citation type="submission" date="2022-12" db="EMBL/GenBank/DDBJ databases">
        <authorList>
            <person name="Petersen C."/>
        </authorList>
    </citation>
    <scope>NUCLEOTIDE SEQUENCE</scope>
    <source>
        <strain evidence="2">IBT 15544</strain>
    </source>
</reference>
<evidence type="ECO:0008006" key="4">
    <source>
        <dbReference type="Google" id="ProtNLM"/>
    </source>
</evidence>
<reference evidence="2" key="2">
    <citation type="journal article" date="2023" name="IMA Fungus">
        <title>Comparative genomic study of the Penicillium genus elucidates a diverse pangenome and 15 lateral gene transfer events.</title>
        <authorList>
            <person name="Petersen C."/>
            <person name="Sorensen T."/>
            <person name="Nielsen M.R."/>
            <person name="Sondergaard T.E."/>
            <person name="Sorensen J.L."/>
            <person name="Fitzpatrick D.A."/>
            <person name="Frisvad J.C."/>
            <person name="Nielsen K.L."/>
        </authorList>
    </citation>
    <scope>NUCLEOTIDE SEQUENCE</scope>
    <source>
        <strain evidence="2">IBT 15544</strain>
    </source>
</reference>
<organism evidence="2 3">
    <name type="scientific">Penicillium cinerascens</name>
    <dbReference type="NCBI Taxonomy" id="70096"/>
    <lineage>
        <taxon>Eukaryota</taxon>
        <taxon>Fungi</taxon>
        <taxon>Dikarya</taxon>
        <taxon>Ascomycota</taxon>
        <taxon>Pezizomycotina</taxon>
        <taxon>Eurotiomycetes</taxon>
        <taxon>Eurotiomycetidae</taxon>
        <taxon>Eurotiales</taxon>
        <taxon>Aspergillaceae</taxon>
        <taxon>Penicillium</taxon>
    </lineage>
</organism>
<gene>
    <name evidence="2" type="ORF">N7498_002226</name>
</gene>
<dbReference type="RefSeq" id="XP_058311632.1">
    <property type="nucleotide sequence ID" value="XM_058449288.1"/>
</dbReference>
<dbReference type="AlphaFoldDB" id="A0A9W9N9R1"/>
<dbReference type="Proteomes" id="UP001150904">
    <property type="component" value="Unassembled WGS sequence"/>
</dbReference>
<comment type="caution">
    <text evidence="2">The sequence shown here is derived from an EMBL/GenBank/DDBJ whole genome shotgun (WGS) entry which is preliminary data.</text>
</comment>
<protein>
    <recommendedName>
        <fullName evidence="4">BTB domain-containing protein</fullName>
    </recommendedName>
</protein>
<feature type="compositionally biased region" description="Low complexity" evidence="1">
    <location>
        <begin position="112"/>
        <end position="122"/>
    </location>
</feature>
<dbReference type="OrthoDB" id="5329403at2759"/>
<accession>A0A9W9N9R1</accession>
<keyword evidence="3" id="KW-1185">Reference proteome</keyword>